<reference evidence="1 2" key="1">
    <citation type="journal article" date="2016" name="Nat. Commun.">
        <title>Thousands of microbial genomes shed light on interconnected biogeochemical processes in an aquifer system.</title>
        <authorList>
            <person name="Anantharaman K."/>
            <person name="Brown C.T."/>
            <person name="Hug L.A."/>
            <person name="Sharon I."/>
            <person name="Castelle C.J."/>
            <person name="Probst A.J."/>
            <person name="Thomas B.C."/>
            <person name="Singh A."/>
            <person name="Wilkins M.J."/>
            <person name="Karaoz U."/>
            <person name="Brodie E.L."/>
            <person name="Williams K.H."/>
            <person name="Hubbard S.S."/>
            <person name="Banfield J.F."/>
        </authorList>
    </citation>
    <scope>NUCLEOTIDE SEQUENCE [LARGE SCALE GENOMIC DNA]</scope>
</reference>
<evidence type="ECO:0000313" key="2">
    <source>
        <dbReference type="Proteomes" id="UP000177579"/>
    </source>
</evidence>
<evidence type="ECO:0000313" key="1">
    <source>
        <dbReference type="EMBL" id="OGF41776.1"/>
    </source>
</evidence>
<protein>
    <submittedName>
        <fullName evidence="1">Uncharacterized protein</fullName>
    </submittedName>
</protein>
<comment type="caution">
    <text evidence="1">The sequence shown here is derived from an EMBL/GenBank/DDBJ whole genome shotgun (WGS) entry which is preliminary data.</text>
</comment>
<dbReference type="EMBL" id="MFGO01000005">
    <property type="protein sequence ID" value="OGF41776.1"/>
    <property type="molecule type" value="Genomic_DNA"/>
</dbReference>
<dbReference type="AlphaFoldDB" id="A0A1F5TS13"/>
<dbReference type="Proteomes" id="UP000177579">
    <property type="component" value="Unassembled WGS sequence"/>
</dbReference>
<name>A0A1F5TS13_9BACT</name>
<organism evidence="1 2">
    <name type="scientific">Candidatus Falkowbacteria bacterium RIFOXYD2_FULL_34_120</name>
    <dbReference type="NCBI Taxonomy" id="1798007"/>
    <lineage>
        <taxon>Bacteria</taxon>
        <taxon>Candidatus Falkowiibacteriota</taxon>
    </lineage>
</organism>
<sequence>MIKRIFLGGIIISAGLLLWSINGVSAATIGSVAAGGKWTATTTWEGRRRDIGEQKYQLLLSDRERRCIE</sequence>
<proteinExistence type="predicted"/>
<gene>
    <name evidence="1" type="ORF">A2531_05840</name>
</gene>
<accession>A0A1F5TS13</accession>